<evidence type="ECO:0000256" key="1">
    <source>
        <dbReference type="SAM" id="MobiDB-lite"/>
    </source>
</evidence>
<proteinExistence type="predicted"/>
<protein>
    <recommendedName>
        <fullName evidence="3">Collagen triple helix repeat</fullName>
    </recommendedName>
</protein>
<gene>
    <name evidence="2" type="ORF">UFOVP1370_40</name>
</gene>
<name>A0A6J5RWM6_9CAUD</name>
<feature type="region of interest" description="Disordered" evidence="1">
    <location>
        <begin position="18"/>
        <end position="43"/>
    </location>
</feature>
<feature type="compositionally biased region" description="Low complexity" evidence="1">
    <location>
        <begin position="27"/>
        <end position="39"/>
    </location>
</feature>
<evidence type="ECO:0000313" key="2">
    <source>
        <dbReference type="EMBL" id="CAB4202832.1"/>
    </source>
</evidence>
<evidence type="ECO:0008006" key="3">
    <source>
        <dbReference type="Google" id="ProtNLM"/>
    </source>
</evidence>
<accession>A0A6J5RWM6</accession>
<reference evidence="2" key="1">
    <citation type="submission" date="2020-05" db="EMBL/GenBank/DDBJ databases">
        <authorList>
            <person name="Chiriac C."/>
            <person name="Salcher M."/>
            <person name="Ghai R."/>
            <person name="Kavagutti S V."/>
        </authorList>
    </citation>
    <scope>NUCLEOTIDE SEQUENCE</scope>
</reference>
<dbReference type="EMBL" id="LR797325">
    <property type="protein sequence ID" value="CAB4202832.1"/>
    <property type="molecule type" value="Genomic_DNA"/>
</dbReference>
<dbReference type="Gene3D" id="1.20.5.320">
    <property type="entry name" value="6-Phosphogluconate Dehydrogenase, domain 3"/>
    <property type="match status" value="1"/>
</dbReference>
<sequence>MSFTISINDQAAFEVQFAGPAGPTGPAGPQGIQGIQGIQGVPGPGVATGGTTGQFLKKSSNANYATVWADSVVTWGNITGTLSNQTDLQSALDSKLSTSAASSTYLPLAGGYLTGDIQSINGSGYRTWDGGYNTAVLLPTYLQFLNSGIGGSALTVEWNGITFADGKQTVKYPGLSILNGYATETYVNSQGFITSAALAGYATESWVTAGFYPLTGNPSGFLVAADLTGYATESWVTGQLGSYLPLAGGAMTGSITSAGTTYDTEMAGDFFGVQLSADHTQGTMVNFDGLHTYDGPNSVYVKPTGITFPDSTVQTTAYSGLNATTPLAYDSGTNTVSISATPTFEAVYVYNGDEEISISPIALTATNATSSLGIDATGITFPDATMQTTAYTGTSPTAWGSITGTLSDQTDLQSALDAKYDASNPAGFVDSAYVTGLGYITQGTADGLYYSISNPSGFIGSSGGNITGGFSIQFDASGGNNYSIIGNSGIICQAGNAPYNDYVLYGLGGLTITDNINSQTFTITDSGIKFKNDTVQTTAFTSSLLTPYALLSGATFTGKISLTPASTIAPLNIGSGYTPASTTAGDVWMGTNTISYKDGANLVRTLSVNGLTNTFSAPQIIDTTATTPALRVTQKGTGNVLLVEDSLNPDADALVVDQAGNVGIGVATGYTATQKVEVVGNIKASGFVNAAGPVFTVKSVSTHGVGADTHDIYMSVGGSTYRIPCIFVSTP</sequence>
<organism evidence="2">
    <name type="scientific">uncultured Caudovirales phage</name>
    <dbReference type="NCBI Taxonomy" id="2100421"/>
    <lineage>
        <taxon>Viruses</taxon>
        <taxon>Duplodnaviria</taxon>
        <taxon>Heunggongvirae</taxon>
        <taxon>Uroviricota</taxon>
        <taxon>Caudoviricetes</taxon>
        <taxon>Peduoviridae</taxon>
        <taxon>Maltschvirus</taxon>
        <taxon>Maltschvirus maltsch</taxon>
    </lineage>
</organism>